<keyword evidence="2" id="KW-0663">Pyridoxal phosphate</keyword>
<dbReference type="GO" id="GO:0003700">
    <property type="term" value="F:DNA-binding transcription factor activity"/>
    <property type="evidence" value="ECO:0007669"/>
    <property type="project" value="InterPro"/>
</dbReference>
<dbReference type="Gene3D" id="3.40.640.10">
    <property type="entry name" value="Type I PLP-dependent aspartate aminotransferase-like (Major domain)"/>
    <property type="match status" value="1"/>
</dbReference>
<dbReference type="InterPro" id="IPR015424">
    <property type="entry name" value="PyrdxlP-dep_Trfase"/>
</dbReference>
<dbReference type="PANTHER" id="PTHR46577:SF1">
    <property type="entry name" value="HTH-TYPE TRANSCRIPTIONAL REGULATORY PROTEIN GABR"/>
    <property type="match status" value="1"/>
</dbReference>
<evidence type="ECO:0000313" key="7">
    <source>
        <dbReference type="EMBL" id="ATB30342.1"/>
    </source>
</evidence>
<evidence type="ECO:0000256" key="1">
    <source>
        <dbReference type="ARBA" id="ARBA00005384"/>
    </source>
</evidence>
<dbReference type="AlphaFoldDB" id="A0A250IGQ2"/>
<dbReference type="GO" id="GO:0003677">
    <property type="term" value="F:DNA binding"/>
    <property type="evidence" value="ECO:0007669"/>
    <property type="project" value="UniProtKB-KW"/>
</dbReference>
<dbReference type="RefSeq" id="WP_245919901.1">
    <property type="nucleotide sequence ID" value="NZ_CP022163.1"/>
</dbReference>
<dbReference type="Gene3D" id="1.10.10.10">
    <property type="entry name" value="Winged helix-like DNA-binding domain superfamily/Winged helix DNA-binding domain"/>
    <property type="match status" value="1"/>
</dbReference>
<evidence type="ECO:0000256" key="3">
    <source>
        <dbReference type="ARBA" id="ARBA00023015"/>
    </source>
</evidence>
<keyword evidence="5" id="KW-0804">Transcription</keyword>
<evidence type="ECO:0000256" key="4">
    <source>
        <dbReference type="ARBA" id="ARBA00023125"/>
    </source>
</evidence>
<organism evidence="7 8">
    <name type="scientific">Melittangium boletus DSM 14713</name>
    <dbReference type="NCBI Taxonomy" id="1294270"/>
    <lineage>
        <taxon>Bacteria</taxon>
        <taxon>Pseudomonadati</taxon>
        <taxon>Myxococcota</taxon>
        <taxon>Myxococcia</taxon>
        <taxon>Myxococcales</taxon>
        <taxon>Cystobacterineae</taxon>
        <taxon>Archangiaceae</taxon>
        <taxon>Melittangium</taxon>
    </lineage>
</organism>
<dbReference type="InterPro" id="IPR051446">
    <property type="entry name" value="HTH_trans_reg/aminotransferase"/>
</dbReference>
<protein>
    <recommendedName>
        <fullName evidence="6">HTH gntR-type domain-containing protein</fullName>
    </recommendedName>
</protein>
<keyword evidence="4" id="KW-0238">DNA-binding</keyword>
<dbReference type="CDD" id="cd00609">
    <property type="entry name" value="AAT_like"/>
    <property type="match status" value="1"/>
</dbReference>
<evidence type="ECO:0000259" key="6">
    <source>
        <dbReference type="PROSITE" id="PS50949"/>
    </source>
</evidence>
<dbReference type="CDD" id="cd07377">
    <property type="entry name" value="WHTH_GntR"/>
    <property type="match status" value="1"/>
</dbReference>
<name>A0A250IGQ2_9BACT</name>
<proteinExistence type="inferred from homology"/>
<dbReference type="Proteomes" id="UP000217289">
    <property type="component" value="Chromosome"/>
</dbReference>
<dbReference type="PANTHER" id="PTHR46577">
    <property type="entry name" value="HTH-TYPE TRANSCRIPTIONAL REGULATORY PROTEIN GABR"/>
    <property type="match status" value="1"/>
</dbReference>
<evidence type="ECO:0000256" key="5">
    <source>
        <dbReference type="ARBA" id="ARBA00023163"/>
    </source>
</evidence>
<dbReference type="SUPFAM" id="SSF53383">
    <property type="entry name" value="PLP-dependent transferases"/>
    <property type="match status" value="1"/>
</dbReference>
<feature type="domain" description="HTH gntR-type" evidence="6">
    <location>
        <begin position="23"/>
        <end position="91"/>
    </location>
</feature>
<comment type="similarity">
    <text evidence="1">In the C-terminal section; belongs to the class-I pyridoxal-phosphate-dependent aminotransferase family.</text>
</comment>
<reference evidence="7 8" key="1">
    <citation type="submission" date="2017-06" db="EMBL/GenBank/DDBJ databases">
        <authorList>
            <person name="Kim H.J."/>
            <person name="Triplett B.A."/>
        </authorList>
    </citation>
    <scope>NUCLEOTIDE SEQUENCE [LARGE SCALE GENOMIC DNA]</scope>
    <source>
        <strain evidence="7 8">DSM 14713</strain>
    </source>
</reference>
<dbReference type="Pfam" id="PF00155">
    <property type="entry name" value="Aminotran_1_2"/>
    <property type="match status" value="1"/>
</dbReference>
<dbReference type="GO" id="GO:0030170">
    <property type="term" value="F:pyridoxal phosphate binding"/>
    <property type="evidence" value="ECO:0007669"/>
    <property type="project" value="InterPro"/>
</dbReference>
<dbReference type="PROSITE" id="PS50949">
    <property type="entry name" value="HTH_GNTR"/>
    <property type="match status" value="1"/>
</dbReference>
<dbReference type="InterPro" id="IPR036390">
    <property type="entry name" value="WH_DNA-bd_sf"/>
</dbReference>
<dbReference type="KEGG" id="mbd:MEBOL_003802"/>
<gene>
    <name evidence="7" type="ORF">MEBOL_003802</name>
</gene>
<keyword evidence="3" id="KW-0805">Transcription regulation</keyword>
<evidence type="ECO:0000313" key="8">
    <source>
        <dbReference type="Proteomes" id="UP000217289"/>
    </source>
</evidence>
<keyword evidence="8" id="KW-1185">Reference proteome</keyword>
<dbReference type="InterPro" id="IPR036388">
    <property type="entry name" value="WH-like_DNA-bd_sf"/>
</dbReference>
<dbReference type="SUPFAM" id="SSF46785">
    <property type="entry name" value="Winged helix' DNA-binding domain"/>
    <property type="match status" value="1"/>
</dbReference>
<dbReference type="EMBL" id="CP022163">
    <property type="protein sequence ID" value="ATB30342.1"/>
    <property type="molecule type" value="Genomic_DNA"/>
</dbReference>
<dbReference type="Pfam" id="PF00392">
    <property type="entry name" value="GntR"/>
    <property type="match status" value="1"/>
</dbReference>
<accession>A0A250IGQ2</accession>
<dbReference type="InterPro" id="IPR004839">
    <property type="entry name" value="Aminotransferase_I/II_large"/>
</dbReference>
<dbReference type="InterPro" id="IPR015421">
    <property type="entry name" value="PyrdxlP-dep_Trfase_major"/>
</dbReference>
<dbReference type="InterPro" id="IPR000524">
    <property type="entry name" value="Tscrpt_reg_HTH_GntR"/>
</dbReference>
<evidence type="ECO:0000256" key="2">
    <source>
        <dbReference type="ARBA" id="ARBA00022898"/>
    </source>
</evidence>
<dbReference type="SMART" id="SM00345">
    <property type="entry name" value="HTH_GNTR"/>
    <property type="match status" value="1"/>
</dbReference>
<sequence length="489" mass="53232">MPRGPDGRPWRFDFDLEEDGVGAPRHEQLARALVREIQRGRLAPGSLLPGSRTLAKSLGLNRKVVVAALDELAGQGWLETLPARGTRVARTLPEMPVADVRSARAKRDAPSSPAVARFNLSDGVPDARLAPLDVIARAQRRALKTLGRGGLGYGDPAGDRVLREVLANFVNQARGLACTPDQVLITRGSQMALSLVGLTLFDSGDVVAVESPGYVPAWRAFEFAGASVLHIPTDEEGLVVDVLESKLKTLRGRLKAVYVTPHHQYPTTVAMSPERRMHLRALAAQHAFTLIEDDYDYEYHFEGTPLLPLSAASDAGRGTIYVGSLSKLIAPAVRIGYLVSDASFVRRACAVREVIDRQGDIVLERAVAELIEDGELQRHARRARQIYRERRDAMVRLLRDDARTRRVVDVRPPAGGLALWVRVDESVRVGEWARAAGARGLGFTPGVAHVHHGEVQAFRAGFATHSPEELAHVVEILGASLEDLGLGSK</sequence>